<feature type="region of interest" description="Disordered" evidence="1">
    <location>
        <begin position="413"/>
        <end position="537"/>
    </location>
</feature>
<sequence length="580" mass="62585">MATVGVISTAAPARPQRTSPEVIDVDAFEEDEVLFLGCGSSQSRPPVEPGRSASVSSVGLSTQPILIVDSDEEQAPPRANRRRLISPPPRPVFGRFTPPVPPLPAQFAGQQSFPTGARNNRPHPPIVRPNAQPFAFEASLRQTPRRVPTPVDLMPAAAPRSNHQPAMGFGGALIAMNRQNAIAEANRQREEEERFHRQLPERGAGMRRFLPAFVELWQSRIWGTAEHDNADSWLLNADPIHNILAEEAPGLVFGFGTFGSRSSATEQYYKTIYTHAEKAQAGFTHDFAPAEGIPPSSQSSSTVIVLEDDDASEGGKGSVVASSSSVIETSTTLVCARCMDPLVLPAAGATTDEERKTRKIWALRCGHMLDGKCVEELMCPTPEQSNIVAEPELPADPQGKGKGKVVERARAIDAERATSSQSSGKGKGKGKAPASTDRKGKGKATESPQIETPMPGAFPESPVKHETESTDDSIRSRLRPRHPRGPAEPGSSTTAESSSSAFPPLSTRPVRSLPRRRSTPAPAPMRSRAKGKGRARNKPLIEAQYEWECPVVGCARVHASVFIDGEWKMEEERGAIAVFV</sequence>
<feature type="region of interest" description="Disordered" evidence="1">
    <location>
        <begin position="388"/>
        <end position="407"/>
    </location>
</feature>
<dbReference type="OrthoDB" id="2507647at2759"/>
<proteinExistence type="predicted"/>
<dbReference type="STRING" id="1314785.A0A165ERC5"/>
<dbReference type="RefSeq" id="XP_040765344.1">
    <property type="nucleotide sequence ID" value="XM_040910676.1"/>
</dbReference>
<accession>A0A165ERC5</accession>
<evidence type="ECO:0000313" key="3">
    <source>
        <dbReference type="Proteomes" id="UP000076871"/>
    </source>
</evidence>
<feature type="region of interest" description="Disordered" evidence="1">
    <location>
        <begin position="39"/>
        <end position="91"/>
    </location>
</feature>
<dbReference type="EMBL" id="KV427618">
    <property type="protein sequence ID" value="KZT07604.1"/>
    <property type="molecule type" value="Genomic_DNA"/>
</dbReference>
<feature type="compositionally biased region" description="Low complexity" evidence="1">
    <location>
        <begin position="491"/>
        <end position="501"/>
    </location>
</feature>
<dbReference type="AlphaFoldDB" id="A0A165ERC5"/>
<feature type="compositionally biased region" description="Basic residues" evidence="1">
    <location>
        <begin position="527"/>
        <end position="537"/>
    </location>
</feature>
<evidence type="ECO:0000313" key="2">
    <source>
        <dbReference type="EMBL" id="KZT07604.1"/>
    </source>
</evidence>
<reference evidence="2 3" key="1">
    <citation type="journal article" date="2016" name="Mol. Biol. Evol.">
        <title>Comparative Genomics of Early-Diverging Mushroom-Forming Fungi Provides Insights into the Origins of Lignocellulose Decay Capabilities.</title>
        <authorList>
            <person name="Nagy L.G."/>
            <person name="Riley R."/>
            <person name="Tritt A."/>
            <person name="Adam C."/>
            <person name="Daum C."/>
            <person name="Floudas D."/>
            <person name="Sun H."/>
            <person name="Yadav J.S."/>
            <person name="Pangilinan J."/>
            <person name="Larsson K.H."/>
            <person name="Matsuura K."/>
            <person name="Barry K."/>
            <person name="Labutti K."/>
            <person name="Kuo R."/>
            <person name="Ohm R.A."/>
            <person name="Bhattacharya S.S."/>
            <person name="Shirouzu T."/>
            <person name="Yoshinaga Y."/>
            <person name="Martin F.M."/>
            <person name="Grigoriev I.V."/>
            <person name="Hibbett D.S."/>
        </authorList>
    </citation>
    <scope>NUCLEOTIDE SEQUENCE [LARGE SCALE GENOMIC DNA]</scope>
    <source>
        <strain evidence="2 3">93-53</strain>
    </source>
</reference>
<dbReference type="InParanoid" id="A0A165ERC5"/>
<gene>
    <name evidence="2" type="ORF">LAESUDRAFT_736232</name>
</gene>
<keyword evidence="3" id="KW-1185">Reference proteome</keyword>
<feature type="compositionally biased region" description="Basic and acidic residues" evidence="1">
    <location>
        <begin position="462"/>
        <end position="475"/>
    </location>
</feature>
<organism evidence="2 3">
    <name type="scientific">Laetiporus sulphureus 93-53</name>
    <dbReference type="NCBI Taxonomy" id="1314785"/>
    <lineage>
        <taxon>Eukaryota</taxon>
        <taxon>Fungi</taxon>
        <taxon>Dikarya</taxon>
        <taxon>Basidiomycota</taxon>
        <taxon>Agaricomycotina</taxon>
        <taxon>Agaricomycetes</taxon>
        <taxon>Polyporales</taxon>
        <taxon>Laetiporus</taxon>
    </lineage>
</organism>
<dbReference type="GeneID" id="63827705"/>
<dbReference type="Proteomes" id="UP000076871">
    <property type="component" value="Unassembled WGS sequence"/>
</dbReference>
<name>A0A165ERC5_9APHY</name>
<protein>
    <submittedName>
        <fullName evidence="2">Uncharacterized protein</fullName>
    </submittedName>
</protein>
<evidence type="ECO:0000256" key="1">
    <source>
        <dbReference type="SAM" id="MobiDB-lite"/>
    </source>
</evidence>
<feature type="compositionally biased region" description="Polar residues" evidence="1">
    <location>
        <begin position="53"/>
        <end position="64"/>
    </location>
</feature>